<dbReference type="GO" id="GO:0071036">
    <property type="term" value="P:nuclear polyadenylation-dependent snoRNA catabolic process"/>
    <property type="evidence" value="ECO:0007669"/>
    <property type="project" value="TreeGrafter"/>
</dbReference>
<dbReference type="OrthoDB" id="2250022at2759"/>
<comment type="caution">
    <text evidence="4">The sequence shown here is derived from an EMBL/GenBank/DDBJ whole genome shotgun (WGS) entry which is preliminary data.</text>
</comment>
<evidence type="ECO:0000256" key="2">
    <source>
        <dbReference type="ARBA" id="ARBA00023242"/>
    </source>
</evidence>
<dbReference type="SMART" id="SM00341">
    <property type="entry name" value="HRDC"/>
    <property type="match status" value="1"/>
</dbReference>
<dbReference type="GO" id="GO:0000175">
    <property type="term" value="F:3'-5'-RNA exonuclease activity"/>
    <property type="evidence" value="ECO:0007669"/>
    <property type="project" value="InterPro"/>
</dbReference>
<keyword evidence="2" id="KW-0539">Nucleus</keyword>
<dbReference type="Pfam" id="PF00570">
    <property type="entry name" value="HRDC"/>
    <property type="match status" value="1"/>
</dbReference>
<keyword evidence="5" id="KW-1185">Reference proteome</keyword>
<dbReference type="GO" id="GO:0005730">
    <property type="term" value="C:nucleolus"/>
    <property type="evidence" value="ECO:0007669"/>
    <property type="project" value="TreeGrafter"/>
</dbReference>
<proteinExistence type="predicted"/>
<gene>
    <name evidence="4" type="ORF">K7X08_010504</name>
</gene>
<dbReference type="AlphaFoldDB" id="A0A9Q1N1T0"/>
<dbReference type="Proteomes" id="UP001152561">
    <property type="component" value="Unassembled WGS sequence"/>
</dbReference>
<dbReference type="EMBL" id="JAJAGQ010000001">
    <property type="protein sequence ID" value="KAJ8573993.1"/>
    <property type="molecule type" value="Genomic_DNA"/>
</dbReference>
<dbReference type="InterPro" id="IPR044876">
    <property type="entry name" value="HRDC_dom_sf"/>
</dbReference>
<sequence length="152" mass="16914">MRMKLRSSSADDGSPDAPLIEGIIIIGYDICMQLYEKELLTDSSYQHIYGLQGAGFNAQQLAVVAGLHGWRDVIARAEDESTGYVLPNKTLTEIAKQMPLTTNKLKRSMKSKHPYVERNLAAVVSIIKYSVQNSAAYEAAVEHLKERRLESS</sequence>
<dbReference type="FunFam" id="1.10.150.80:FF:000001">
    <property type="entry name" value="Putative exosome component 10"/>
    <property type="match status" value="1"/>
</dbReference>
<evidence type="ECO:0000256" key="1">
    <source>
        <dbReference type="ARBA" id="ARBA00004123"/>
    </source>
</evidence>
<dbReference type="Gene3D" id="1.10.150.80">
    <property type="entry name" value="HRDC domain"/>
    <property type="match status" value="1"/>
</dbReference>
<evidence type="ECO:0000259" key="3">
    <source>
        <dbReference type="PROSITE" id="PS50967"/>
    </source>
</evidence>
<dbReference type="GO" id="GO:0003727">
    <property type="term" value="F:single-stranded RNA binding"/>
    <property type="evidence" value="ECO:0007669"/>
    <property type="project" value="TreeGrafter"/>
</dbReference>
<dbReference type="GO" id="GO:0071038">
    <property type="term" value="P:TRAMP-dependent tRNA surveillance pathway"/>
    <property type="evidence" value="ECO:0007669"/>
    <property type="project" value="TreeGrafter"/>
</dbReference>
<dbReference type="SUPFAM" id="SSF47819">
    <property type="entry name" value="HRDC-like"/>
    <property type="match status" value="1"/>
</dbReference>
<dbReference type="InterPro" id="IPR045092">
    <property type="entry name" value="Rrp6-like"/>
</dbReference>
<dbReference type="InterPro" id="IPR010997">
    <property type="entry name" value="HRDC-like_sf"/>
</dbReference>
<dbReference type="GO" id="GO:0000467">
    <property type="term" value="P:exonucleolytic trimming to generate mature 3'-end of 5.8S rRNA from tricistronic rRNA transcript (SSU-rRNA, 5.8S rRNA, LSU-rRNA)"/>
    <property type="evidence" value="ECO:0007669"/>
    <property type="project" value="InterPro"/>
</dbReference>
<dbReference type="InterPro" id="IPR002121">
    <property type="entry name" value="HRDC_dom"/>
</dbReference>
<dbReference type="PANTHER" id="PTHR12124:SF47">
    <property type="entry name" value="EXOSOME COMPONENT 10"/>
    <property type="match status" value="1"/>
</dbReference>
<dbReference type="GO" id="GO:0071039">
    <property type="term" value="P:nuclear polyadenylation-dependent CUT catabolic process"/>
    <property type="evidence" value="ECO:0007669"/>
    <property type="project" value="TreeGrafter"/>
</dbReference>
<dbReference type="PROSITE" id="PS50967">
    <property type="entry name" value="HRDC"/>
    <property type="match status" value="1"/>
</dbReference>
<accession>A0A9Q1N1T0</accession>
<evidence type="ECO:0000313" key="4">
    <source>
        <dbReference type="EMBL" id="KAJ8573993.1"/>
    </source>
</evidence>
<dbReference type="GO" id="GO:0071035">
    <property type="term" value="P:nuclear polyadenylation-dependent rRNA catabolic process"/>
    <property type="evidence" value="ECO:0007669"/>
    <property type="project" value="TreeGrafter"/>
</dbReference>
<dbReference type="GO" id="GO:0000176">
    <property type="term" value="C:nuclear exosome (RNase complex)"/>
    <property type="evidence" value="ECO:0007669"/>
    <property type="project" value="TreeGrafter"/>
</dbReference>
<organism evidence="4 5">
    <name type="scientific">Anisodus acutangulus</name>
    <dbReference type="NCBI Taxonomy" id="402998"/>
    <lineage>
        <taxon>Eukaryota</taxon>
        <taxon>Viridiplantae</taxon>
        <taxon>Streptophyta</taxon>
        <taxon>Embryophyta</taxon>
        <taxon>Tracheophyta</taxon>
        <taxon>Spermatophyta</taxon>
        <taxon>Magnoliopsida</taxon>
        <taxon>eudicotyledons</taxon>
        <taxon>Gunneridae</taxon>
        <taxon>Pentapetalae</taxon>
        <taxon>asterids</taxon>
        <taxon>lamiids</taxon>
        <taxon>Solanales</taxon>
        <taxon>Solanaceae</taxon>
        <taxon>Solanoideae</taxon>
        <taxon>Hyoscyameae</taxon>
        <taxon>Anisodus</taxon>
    </lineage>
</organism>
<dbReference type="GO" id="GO:0071040">
    <property type="term" value="P:nuclear polyadenylation-dependent antisense transcript catabolic process"/>
    <property type="evidence" value="ECO:0007669"/>
    <property type="project" value="TreeGrafter"/>
</dbReference>
<comment type="subcellular location">
    <subcellularLocation>
        <location evidence="1">Nucleus</location>
    </subcellularLocation>
</comment>
<dbReference type="GO" id="GO:0000166">
    <property type="term" value="F:nucleotide binding"/>
    <property type="evidence" value="ECO:0007669"/>
    <property type="project" value="InterPro"/>
</dbReference>
<evidence type="ECO:0000313" key="5">
    <source>
        <dbReference type="Proteomes" id="UP001152561"/>
    </source>
</evidence>
<protein>
    <recommendedName>
        <fullName evidence="3">HRDC domain-containing protein</fullName>
    </recommendedName>
</protein>
<dbReference type="GO" id="GO:0071037">
    <property type="term" value="P:nuclear polyadenylation-dependent snRNA catabolic process"/>
    <property type="evidence" value="ECO:0007669"/>
    <property type="project" value="TreeGrafter"/>
</dbReference>
<dbReference type="PANTHER" id="PTHR12124">
    <property type="entry name" value="POLYMYOSITIS/SCLERODERMA AUTOANTIGEN-RELATED"/>
    <property type="match status" value="1"/>
</dbReference>
<name>A0A9Q1N1T0_9SOLA</name>
<dbReference type="GO" id="GO:0071051">
    <property type="term" value="P:poly(A)-dependent snoRNA 3'-end processing"/>
    <property type="evidence" value="ECO:0007669"/>
    <property type="project" value="TreeGrafter"/>
</dbReference>
<reference evidence="5" key="1">
    <citation type="journal article" date="2023" name="Proc. Natl. Acad. Sci. U.S.A.">
        <title>Genomic and structural basis for evolution of tropane alkaloid biosynthesis.</title>
        <authorList>
            <person name="Wanga Y.-J."/>
            <person name="Taina T."/>
            <person name="Yua J.-Y."/>
            <person name="Lia J."/>
            <person name="Xua B."/>
            <person name="Chenc J."/>
            <person name="D'Auriad J.C."/>
            <person name="Huanga J.-P."/>
            <person name="Huanga S.-X."/>
        </authorList>
    </citation>
    <scope>NUCLEOTIDE SEQUENCE [LARGE SCALE GENOMIC DNA]</scope>
    <source>
        <strain evidence="5">cv. KIB-2019</strain>
    </source>
</reference>
<dbReference type="GO" id="GO:0071044">
    <property type="term" value="P:histone mRNA catabolic process"/>
    <property type="evidence" value="ECO:0007669"/>
    <property type="project" value="TreeGrafter"/>
</dbReference>
<feature type="domain" description="HRDC" evidence="3">
    <location>
        <begin position="57"/>
        <end position="137"/>
    </location>
</feature>